<gene>
    <name evidence="2" type="ORF">AMAG_09857</name>
</gene>
<reference evidence="2 3" key="1">
    <citation type="submission" date="2009-11" db="EMBL/GenBank/DDBJ databases">
        <title>Annotation of Allomyces macrogynus ATCC 38327.</title>
        <authorList>
            <consortium name="The Broad Institute Genome Sequencing Platform"/>
            <person name="Russ C."/>
            <person name="Cuomo C."/>
            <person name="Burger G."/>
            <person name="Gray M.W."/>
            <person name="Holland P.W.H."/>
            <person name="King N."/>
            <person name="Lang F.B.F."/>
            <person name="Roger A.J."/>
            <person name="Ruiz-Trillo I."/>
            <person name="Young S.K."/>
            <person name="Zeng Q."/>
            <person name="Gargeya S."/>
            <person name="Fitzgerald M."/>
            <person name="Haas B."/>
            <person name="Abouelleil A."/>
            <person name="Alvarado L."/>
            <person name="Arachchi H.M."/>
            <person name="Berlin A."/>
            <person name="Chapman S.B."/>
            <person name="Gearin G."/>
            <person name="Goldberg J."/>
            <person name="Griggs A."/>
            <person name="Gujja S."/>
            <person name="Hansen M."/>
            <person name="Heiman D."/>
            <person name="Howarth C."/>
            <person name="Larimer J."/>
            <person name="Lui A."/>
            <person name="MacDonald P.J.P."/>
            <person name="McCowen C."/>
            <person name="Montmayeur A."/>
            <person name="Murphy C."/>
            <person name="Neiman D."/>
            <person name="Pearson M."/>
            <person name="Priest M."/>
            <person name="Roberts A."/>
            <person name="Saif S."/>
            <person name="Shea T."/>
            <person name="Sisk P."/>
            <person name="Stolte C."/>
            <person name="Sykes S."/>
            <person name="Wortman J."/>
            <person name="Nusbaum C."/>
            <person name="Birren B."/>
        </authorList>
    </citation>
    <scope>NUCLEOTIDE SEQUENCE [LARGE SCALE GENOMIC DNA]</scope>
    <source>
        <strain evidence="2 3">ATCC 38327</strain>
    </source>
</reference>
<dbReference type="OrthoDB" id="5575962at2759"/>
<sequence length="408" mass="43458">MASLLFSPAAAATDPGRLPDNLFEEEDKFEEFDGESDDDDDGHELDEEGHELDEEDKVGDDDASEADPFDSTAAPLPACISTEAAPLTSSNATAVAAVMEQFTPISRHLFASMWSSRASSPQGHRSMSGMPLLWSHYLRSHVNPPPPLRSKKELAAAHGPGMYTLPDPVLRNNPGGVGFHSRTPRLAEPRAGTPTALGPGAYAVGEFGGAGEKENVPWLSRVQSRMGRAMTRPADLVERRLASEVLVASVDSAQRNGDDRSLPSLVPPHKLGLPRIVPLTAPVSSRMPTNSPKPGVNPYDNTFFTPARPRAKMRKASPPAVPSSRAPEVVVVAFESDSVAGVTRRAGTPSWVNAPPPVLSVRWRPESLGAAPEPPSRLQSATPARPLNTPPAASLLVPDAVPKLIVPR</sequence>
<dbReference type="VEuPathDB" id="FungiDB:AMAG_09857"/>
<feature type="region of interest" description="Disordered" evidence="1">
    <location>
        <begin position="364"/>
        <end position="394"/>
    </location>
</feature>
<accession>A0A0L0SU76</accession>
<feature type="region of interest" description="Disordered" evidence="1">
    <location>
        <begin position="282"/>
        <end position="301"/>
    </location>
</feature>
<feature type="region of interest" description="Disordered" evidence="1">
    <location>
        <begin position="1"/>
        <end position="74"/>
    </location>
</feature>
<name>A0A0L0SU76_ALLM3</name>
<dbReference type="AlphaFoldDB" id="A0A0L0SU76"/>
<dbReference type="Proteomes" id="UP000054350">
    <property type="component" value="Unassembled WGS sequence"/>
</dbReference>
<dbReference type="EMBL" id="GG745348">
    <property type="protein sequence ID" value="KNE65894.1"/>
    <property type="molecule type" value="Genomic_DNA"/>
</dbReference>
<proteinExistence type="predicted"/>
<feature type="compositionally biased region" description="Acidic residues" evidence="1">
    <location>
        <begin position="22"/>
        <end position="68"/>
    </location>
</feature>
<feature type="compositionally biased region" description="Polar residues" evidence="1">
    <location>
        <begin position="282"/>
        <end position="292"/>
    </location>
</feature>
<keyword evidence="3" id="KW-1185">Reference proteome</keyword>
<evidence type="ECO:0000313" key="3">
    <source>
        <dbReference type="Proteomes" id="UP000054350"/>
    </source>
</evidence>
<reference evidence="3" key="2">
    <citation type="submission" date="2009-11" db="EMBL/GenBank/DDBJ databases">
        <title>The Genome Sequence of Allomyces macrogynus strain ATCC 38327.</title>
        <authorList>
            <consortium name="The Broad Institute Genome Sequencing Platform"/>
            <person name="Russ C."/>
            <person name="Cuomo C."/>
            <person name="Shea T."/>
            <person name="Young S.K."/>
            <person name="Zeng Q."/>
            <person name="Koehrsen M."/>
            <person name="Haas B."/>
            <person name="Borodovsky M."/>
            <person name="Guigo R."/>
            <person name="Alvarado L."/>
            <person name="Berlin A."/>
            <person name="Borenstein D."/>
            <person name="Chen Z."/>
            <person name="Engels R."/>
            <person name="Freedman E."/>
            <person name="Gellesch M."/>
            <person name="Goldberg J."/>
            <person name="Griggs A."/>
            <person name="Gujja S."/>
            <person name="Heiman D."/>
            <person name="Hepburn T."/>
            <person name="Howarth C."/>
            <person name="Jen D."/>
            <person name="Larson L."/>
            <person name="Lewis B."/>
            <person name="Mehta T."/>
            <person name="Park D."/>
            <person name="Pearson M."/>
            <person name="Roberts A."/>
            <person name="Saif S."/>
            <person name="Shenoy N."/>
            <person name="Sisk P."/>
            <person name="Stolte C."/>
            <person name="Sykes S."/>
            <person name="Walk T."/>
            <person name="White J."/>
            <person name="Yandava C."/>
            <person name="Burger G."/>
            <person name="Gray M.W."/>
            <person name="Holland P.W.H."/>
            <person name="King N."/>
            <person name="Lang F.B.F."/>
            <person name="Roger A.J."/>
            <person name="Ruiz-Trillo I."/>
            <person name="Lander E."/>
            <person name="Nusbaum C."/>
        </authorList>
    </citation>
    <scope>NUCLEOTIDE SEQUENCE [LARGE SCALE GENOMIC DNA]</scope>
    <source>
        <strain evidence="3">ATCC 38327</strain>
    </source>
</reference>
<evidence type="ECO:0000256" key="1">
    <source>
        <dbReference type="SAM" id="MobiDB-lite"/>
    </source>
</evidence>
<evidence type="ECO:0000313" key="2">
    <source>
        <dbReference type="EMBL" id="KNE65894.1"/>
    </source>
</evidence>
<organism evidence="2 3">
    <name type="scientific">Allomyces macrogynus (strain ATCC 38327)</name>
    <name type="common">Allomyces javanicus var. macrogynus</name>
    <dbReference type="NCBI Taxonomy" id="578462"/>
    <lineage>
        <taxon>Eukaryota</taxon>
        <taxon>Fungi</taxon>
        <taxon>Fungi incertae sedis</taxon>
        <taxon>Blastocladiomycota</taxon>
        <taxon>Blastocladiomycetes</taxon>
        <taxon>Blastocladiales</taxon>
        <taxon>Blastocladiaceae</taxon>
        <taxon>Allomyces</taxon>
    </lineage>
</organism>
<protein>
    <submittedName>
        <fullName evidence="2">Uncharacterized protein</fullName>
    </submittedName>
</protein>